<name>X1S0X3_9ZZZZ</name>
<feature type="region of interest" description="Disordered" evidence="1">
    <location>
        <begin position="113"/>
        <end position="136"/>
    </location>
</feature>
<feature type="compositionally biased region" description="Basic residues" evidence="1">
    <location>
        <begin position="125"/>
        <end position="136"/>
    </location>
</feature>
<keyword evidence="2" id="KW-0472">Membrane</keyword>
<protein>
    <submittedName>
        <fullName evidence="3">Uncharacterized protein</fullName>
    </submittedName>
</protein>
<comment type="caution">
    <text evidence="3">The sequence shown here is derived from an EMBL/GenBank/DDBJ whole genome shotgun (WGS) entry which is preliminary data.</text>
</comment>
<feature type="compositionally biased region" description="Basic and acidic residues" evidence="1">
    <location>
        <begin position="113"/>
        <end position="124"/>
    </location>
</feature>
<dbReference type="AlphaFoldDB" id="X1S0X3"/>
<gene>
    <name evidence="3" type="ORF">S12H4_12893</name>
</gene>
<keyword evidence="2" id="KW-1133">Transmembrane helix</keyword>
<organism evidence="3">
    <name type="scientific">marine sediment metagenome</name>
    <dbReference type="NCBI Taxonomy" id="412755"/>
    <lineage>
        <taxon>unclassified sequences</taxon>
        <taxon>metagenomes</taxon>
        <taxon>ecological metagenomes</taxon>
    </lineage>
</organism>
<sequence>MAELWQTLIDNSGGVIAVFTVVLAFTTIIYVVVSAKLLKQSRNALLADITLRVMETYWETAKEMRNLERKKAIVFIRGWMEGYNQIFIKIDKRLGTEVGKLLTACLETISEEWKKEKEEEGKTKKENKKSKGPGTS</sequence>
<dbReference type="EMBL" id="BARW01006150">
    <property type="protein sequence ID" value="GAI86667.1"/>
    <property type="molecule type" value="Genomic_DNA"/>
</dbReference>
<evidence type="ECO:0000256" key="2">
    <source>
        <dbReference type="SAM" id="Phobius"/>
    </source>
</evidence>
<accession>X1S0X3</accession>
<proteinExistence type="predicted"/>
<evidence type="ECO:0000313" key="3">
    <source>
        <dbReference type="EMBL" id="GAI86667.1"/>
    </source>
</evidence>
<reference evidence="3" key="1">
    <citation type="journal article" date="2014" name="Front. Microbiol.">
        <title>High frequency of phylogenetically diverse reductive dehalogenase-homologous genes in deep subseafloor sedimentary metagenomes.</title>
        <authorList>
            <person name="Kawai M."/>
            <person name="Futagami T."/>
            <person name="Toyoda A."/>
            <person name="Takaki Y."/>
            <person name="Nishi S."/>
            <person name="Hori S."/>
            <person name="Arai W."/>
            <person name="Tsubouchi T."/>
            <person name="Morono Y."/>
            <person name="Uchiyama I."/>
            <person name="Ito T."/>
            <person name="Fujiyama A."/>
            <person name="Inagaki F."/>
            <person name="Takami H."/>
        </authorList>
    </citation>
    <scope>NUCLEOTIDE SEQUENCE</scope>
    <source>
        <strain evidence="3">Expedition CK06-06</strain>
    </source>
</reference>
<evidence type="ECO:0000256" key="1">
    <source>
        <dbReference type="SAM" id="MobiDB-lite"/>
    </source>
</evidence>
<keyword evidence="2" id="KW-0812">Transmembrane</keyword>
<feature type="transmembrane region" description="Helical" evidence="2">
    <location>
        <begin position="12"/>
        <end position="33"/>
    </location>
</feature>